<organism evidence="1 2">
    <name type="scientific">Ectothiorhodospira magna</name>
    <dbReference type="NCBI Taxonomy" id="867345"/>
    <lineage>
        <taxon>Bacteria</taxon>
        <taxon>Pseudomonadati</taxon>
        <taxon>Pseudomonadota</taxon>
        <taxon>Gammaproteobacteria</taxon>
        <taxon>Chromatiales</taxon>
        <taxon>Ectothiorhodospiraceae</taxon>
        <taxon>Ectothiorhodospira</taxon>
    </lineage>
</organism>
<sequence>MAGTVKTTWAMGHRRMLLAWLLALGLGAGLLVYFHRSPPPDPILIGVIHGLTGNMAVSELPLVQSITLAVEEINQQGGLLGRPVAMIVADSQSDPDIAAQEAERLILEAGVSALFACWTSACRKAVKPVVERHQHLMFYPLQYEGLEQSPHIIYGGLAPNQQIIPGTRWALDHWGNRVYLLGSDYIFPRTAHVIIKDLIRAVDGQVVGERYVPLGDDQMADIMAELAQLSPDVIVNTINGVSNLALFRALHQSNLTHLPIVSFSVAERELASMPDIHHPNHFAVWGYFQSLDTPGNRAFVQQFQTRFGADETVSDPMEAAYVNVKLWAQAVQTSGSITPEQVNQSVLLQSVPAPSGIVSIDGGTRHAWRMSYVGQARPDGQFDIVFSLPDPIRPMPFPGHRPLHVWQQIAQRLSADINS</sequence>
<dbReference type="CDD" id="cd06355">
    <property type="entry name" value="PBP1_FmdD-like"/>
    <property type="match status" value="1"/>
</dbReference>
<evidence type="ECO:0000313" key="2">
    <source>
        <dbReference type="Proteomes" id="UP000199496"/>
    </source>
</evidence>
<reference evidence="1 2" key="1">
    <citation type="submission" date="2016-10" db="EMBL/GenBank/DDBJ databases">
        <authorList>
            <person name="de Groot N.N."/>
        </authorList>
    </citation>
    <scope>NUCLEOTIDE SEQUENCE [LARGE SCALE GENOMIC DNA]</scope>
    <source>
        <strain evidence="1 2">B7-7</strain>
    </source>
</reference>
<dbReference type="InterPro" id="IPR017777">
    <property type="entry name" value="ABC_urea-bd_UrtA"/>
</dbReference>
<dbReference type="Pfam" id="PF13433">
    <property type="entry name" value="Peripla_BP_5"/>
    <property type="match status" value="1"/>
</dbReference>
<dbReference type="InterPro" id="IPR028082">
    <property type="entry name" value="Peripla_BP_I"/>
</dbReference>
<dbReference type="SUPFAM" id="SSF53822">
    <property type="entry name" value="Periplasmic binding protein-like I"/>
    <property type="match status" value="1"/>
</dbReference>
<dbReference type="STRING" id="867345.SAMN05421693_10910"/>
<keyword evidence="2" id="KW-1185">Reference proteome</keyword>
<gene>
    <name evidence="1" type="ORF">SAMN05421693_10910</name>
</gene>
<dbReference type="PANTHER" id="PTHR47628">
    <property type="match status" value="1"/>
</dbReference>
<proteinExistence type="predicted"/>
<dbReference type="Proteomes" id="UP000199496">
    <property type="component" value="Unassembled WGS sequence"/>
</dbReference>
<dbReference type="AlphaFoldDB" id="A0A1H9BIJ0"/>
<dbReference type="PANTHER" id="PTHR47628:SF1">
    <property type="entry name" value="ALIPHATIC AMIDASE EXPRESSION-REGULATING PROTEIN"/>
    <property type="match status" value="1"/>
</dbReference>
<protein>
    <submittedName>
        <fullName evidence="1">Urea transport system substrate-binding protein</fullName>
    </submittedName>
</protein>
<dbReference type="EMBL" id="FOFO01000009">
    <property type="protein sequence ID" value="SEP88088.1"/>
    <property type="molecule type" value="Genomic_DNA"/>
</dbReference>
<dbReference type="Gene3D" id="3.40.50.2300">
    <property type="match status" value="2"/>
</dbReference>
<evidence type="ECO:0000313" key="1">
    <source>
        <dbReference type="EMBL" id="SEP88088.1"/>
    </source>
</evidence>
<name>A0A1H9BIJ0_9GAMM</name>
<accession>A0A1H9BIJ0</accession>